<keyword evidence="2" id="KW-0732">Signal</keyword>
<sequence length="319" mass="34753">MFTVLVVCFVCVSKTSAELFNLYGKAGQAYALEVSLGHPHQKFPSLPTVPEVRTDIALITKSENFFMNGQGWQGLLGLAYLPVGAWGDNVVVESWLDSLDHSLGKPMSFQMKLCGPHGVGVLSIRVLSTNESASQGDLQEVNNNVCQQLNEQKSILDSGTTNIKFHEELFRKNYMRVVKAHNNTGKDGIVSEYCYELGLAGTKETVLGYTAMEGFEVLFNRSAGWIGFQTSNCGSNTRITGPYNTSSKLTDTCNLIKPTHEVATSIKAAQWALFGLSIVASGVLIYVLAPCVRMLLVKRLPGSQQMSLSQAALVARESN</sequence>
<dbReference type="Proteomes" id="UP000037510">
    <property type="component" value="Unassembled WGS sequence"/>
</dbReference>
<accession>A0A0L7LAX9</accession>
<keyword evidence="1" id="KW-0812">Transmembrane</keyword>
<keyword evidence="1" id="KW-1133">Transmembrane helix</keyword>
<dbReference type="Gene3D" id="2.40.70.10">
    <property type="entry name" value="Acid Proteases"/>
    <property type="match status" value="1"/>
</dbReference>
<proteinExistence type="predicted"/>
<gene>
    <name evidence="3" type="ORF">OBRU01_11872</name>
</gene>
<dbReference type="STRING" id="104452.A0A0L7LAX9"/>
<evidence type="ECO:0000256" key="1">
    <source>
        <dbReference type="SAM" id="Phobius"/>
    </source>
</evidence>
<feature type="transmembrane region" description="Helical" evidence="1">
    <location>
        <begin position="271"/>
        <end position="296"/>
    </location>
</feature>
<reference evidence="3 4" key="1">
    <citation type="journal article" date="2015" name="Genome Biol. Evol.">
        <title>The genome of winter moth (Operophtera brumata) provides a genomic perspective on sexual dimorphism and phenology.</title>
        <authorList>
            <person name="Derks M.F."/>
            <person name="Smit S."/>
            <person name="Salis L."/>
            <person name="Schijlen E."/>
            <person name="Bossers A."/>
            <person name="Mateman C."/>
            <person name="Pijl A.S."/>
            <person name="de Ridder D."/>
            <person name="Groenen M.A."/>
            <person name="Visser M.E."/>
            <person name="Megens H.J."/>
        </authorList>
    </citation>
    <scope>NUCLEOTIDE SEQUENCE [LARGE SCALE GENOMIC DNA]</scope>
    <source>
        <strain evidence="3">WM2013NL</strain>
        <tissue evidence="3">Head and thorax</tissue>
    </source>
</reference>
<comment type="caution">
    <text evidence="3">The sequence shown here is derived from an EMBL/GenBank/DDBJ whole genome shotgun (WGS) entry which is preliminary data.</text>
</comment>
<evidence type="ECO:0000313" key="3">
    <source>
        <dbReference type="EMBL" id="KOB72638.1"/>
    </source>
</evidence>
<evidence type="ECO:0000313" key="4">
    <source>
        <dbReference type="Proteomes" id="UP000037510"/>
    </source>
</evidence>
<evidence type="ECO:0000256" key="2">
    <source>
        <dbReference type="SAM" id="SignalP"/>
    </source>
</evidence>
<dbReference type="EMBL" id="JTDY01001884">
    <property type="protein sequence ID" value="KOB72638.1"/>
    <property type="molecule type" value="Genomic_DNA"/>
</dbReference>
<dbReference type="AlphaFoldDB" id="A0A0L7LAX9"/>
<feature type="signal peptide" evidence="2">
    <location>
        <begin position="1"/>
        <end position="17"/>
    </location>
</feature>
<name>A0A0L7LAX9_OPEBR</name>
<organism evidence="3 4">
    <name type="scientific">Operophtera brumata</name>
    <name type="common">Winter moth</name>
    <name type="synonym">Phalaena brumata</name>
    <dbReference type="NCBI Taxonomy" id="104452"/>
    <lineage>
        <taxon>Eukaryota</taxon>
        <taxon>Metazoa</taxon>
        <taxon>Ecdysozoa</taxon>
        <taxon>Arthropoda</taxon>
        <taxon>Hexapoda</taxon>
        <taxon>Insecta</taxon>
        <taxon>Pterygota</taxon>
        <taxon>Neoptera</taxon>
        <taxon>Endopterygota</taxon>
        <taxon>Lepidoptera</taxon>
        <taxon>Glossata</taxon>
        <taxon>Ditrysia</taxon>
        <taxon>Geometroidea</taxon>
        <taxon>Geometridae</taxon>
        <taxon>Larentiinae</taxon>
        <taxon>Operophtera</taxon>
    </lineage>
</organism>
<feature type="chain" id="PRO_5005573309" evidence="2">
    <location>
        <begin position="18"/>
        <end position="319"/>
    </location>
</feature>
<keyword evidence="4" id="KW-1185">Reference proteome</keyword>
<protein>
    <submittedName>
        <fullName evidence="3">Beta-secretase 1</fullName>
    </submittedName>
</protein>
<keyword evidence="1" id="KW-0472">Membrane</keyword>
<dbReference type="InterPro" id="IPR021109">
    <property type="entry name" value="Peptidase_aspartic_dom_sf"/>
</dbReference>
<dbReference type="SUPFAM" id="SSF50630">
    <property type="entry name" value="Acid proteases"/>
    <property type="match status" value="1"/>
</dbReference>